<evidence type="ECO:0000256" key="4">
    <source>
        <dbReference type="ARBA" id="ARBA00022741"/>
    </source>
</evidence>
<dbReference type="WBParaSite" id="GPLIN_000622000">
    <property type="protein sequence ID" value="GPLIN_000622000"/>
    <property type="gene ID" value="GPLIN_000622000"/>
</dbReference>
<dbReference type="InterPro" id="IPR008271">
    <property type="entry name" value="Ser/Thr_kinase_AS"/>
</dbReference>
<evidence type="ECO:0000259" key="9">
    <source>
        <dbReference type="PROSITE" id="PS50011"/>
    </source>
</evidence>
<comment type="similarity">
    <text evidence="1">Belongs to the protein kinase superfamily. CMGC Ser/Thr protein kinase family. CDC2/CDKX subfamily.</text>
</comment>
<dbReference type="Pfam" id="PF00069">
    <property type="entry name" value="Pkinase"/>
    <property type="match status" value="2"/>
</dbReference>
<evidence type="ECO:0000256" key="7">
    <source>
        <dbReference type="PROSITE-ProRule" id="PRU10141"/>
    </source>
</evidence>
<evidence type="ECO:0000256" key="3">
    <source>
        <dbReference type="ARBA" id="ARBA00022679"/>
    </source>
</evidence>
<keyword evidence="2 8" id="KW-0723">Serine/threonine-protein kinase</keyword>
<evidence type="ECO:0000313" key="10">
    <source>
        <dbReference type="Proteomes" id="UP000050741"/>
    </source>
</evidence>
<dbReference type="SUPFAM" id="SSF56112">
    <property type="entry name" value="Protein kinase-like (PK-like)"/>
    <property type="match status" value="2"/>
</dbReference>
<dbReference type="PROSITE" id="PS50011">
    <property type="entry name" value="PROTEIN_KINASE_DOM"/>
    <property type="match status" value="1"/>
</dbReference>
<dbReference type="Gene3D" id="3.30.200.20">
    <property type="entry name" value="Phosphorylase Kinase, domain 1"/>
    <property type="match status" value="1"/>
</dbReference>
<dbReference type="InterPro" id="IPR011009">
    <property type="entry name" value="Kinase-like_dom_sf"/>
</dbReference>
<dbReference type="Gene3D" id="1.10.510.10">
    <property type="entry name" value="Transferase(Phosphotransferase) domain 1"/>
    <property type="match status" value="2"/>
</dbReference>
<dbReference type="FunFam" id="1.10.510.10:FF:000624">
    <property type="entry name" value="Mitogen-activated protein kinase"/>
    <property type="match status" value="1"/>
</dbReference>
<sequence length="400" mass="45579">MGTFGSGKYSFVKRLGQGAYGSVVKAKDLENDRFVAIKQIALKGDVAAQLRVFREVQSLRHCDHSNIIRLLDVLWSPAANGGDYQRHSDDASGDMRQHQKQPPMFVSLVLELVESSLRLVIDDERRPLLELIPRHYFTQILYGIAYLHEHNSIMHRDLKPDNILVTAQNRVRIADFGLACIFFPANSERTYEHQDLKPDNILVTAQNRVRIADFGLACIYFPANSERTYEHQVATRWYRAPELLFGATRYTPAVDLWALGCIFAEFFNGEPLFGAKTDIEQLTRVFTVMGTPTEHSWPGWEVLPDASKVMFDPVEPTDDWTQIVPSVSPEGLRLIRALIQLNPVDRFSALRSLQLPFFTQHPQYDAIPYQPPMLEANIGRRQPEIVFTEASKKALKPKSK</sequence>
<evidence type="ECO:0000256" key="6">
    <source>
        <dbReference type="ARBA" id="ARBA00022840"/>
    </source>
</evidence>
<accession>A0A183C028</accession>
<evidence type="ECO:0000313" key="11">
    <source>
        <dbReference type="WBParaSite" id="GPLIN_000622000"/>
    </source>
</evidence>
<keyword evidence="6 7" id="KW-0067">ATP-binding</keyword>
<dbReference type="SMART" id="SM00220">
    <property type="entry name" value="S_TKc"/>
    <property type="match status" value="1"/>
</dbReference>
<dbReference type="PANTHER" id="PTHR24056:SF469">
    <property type="entry name" value="PROTEIN KINASE DOMAIN-CONTAINING PROTEIN"/>
    <property type="match status" value="1"/>
</dbReference>
<keyword evidence="3" id="KW-0808">Transferase</keyword>
<feature type="binding site" evidence="7">
    <location>
        <position position="43"/>
    </location>
    <ligand>
        <name>ATP</name>
        <dbReference type="ChEBI" id="CHEBI:30616"/>
    </ligand>
</feature>
<name>A0A183C028_GLOPA</name>
<dbReference type="PROSITE" id="PS00108">
    <property type="entry name" value="PROTEIN_KINASE_ST"/>
    <property type="match status" value="2"/>
</dbReference>
<keyword evidence="4 7" id="KW-0547">Nucleotide-binding</keyword>
<dbReference type="GO" id="GO:0004674">
    <property type="term" value="F:protein serine/threonine kinase activity"/>
    <property type="evidence" value="ECO:0007669"/>
    <property type="project" value="UniProtKB-KW"/>
</dbReference>
<evidence type="ECO:0000256" key="1">
    <source>
        <dbReference type="ARBA" id="ARBA00006485"/>
    </source>
</evidence>
<dbReference type="PROSITE" id="PS00107">
    <property type="entry name" value="PROTEIN_KINASE_ATP"/>
    <property type="match status" value="1"/>
</dbReference>
<evidence type="ECO:0000256" key="2">
    <source>
        <dbReference type="ARBA" id="ARBA00022527"/>
    </source>
</evidence>
<dbReference type="InterPro" id="IPR050108">
    <property type="entry name" value="CDK"/>
</dbReference>
<dbReference type="InterPro" id="IPR000719">
    <property type="entry name" value="Prot_kinase_dom"/>
</dbReference>
<dbReference type="GO" id="GO:0005524">
    <property type="term" value="F:ATP binding"/>
    <property type="evidence" value="ECO:0007669"/>
    <property type="project" value="UniProtKB-UniRule"/>
</dbReference>
<evidence type="ECO:0000256" key="8">
    <source>
        <dbReference type="RuleBase" id="RU000304"/>
    </source>
</evidence>
<dbReference type="AlphaFoldDB" id="A0A183C028"/>
<dbReference type="InterPro" id="IPR017441">
    <property type="entry name" value="Protein_kinase_ATP_BS"/>
</dbReference>
<keyword evidence="10" id="KW-1185">Reference proteome</keyword>
<dbReference type="GO" id="GO:0005634">
    <property type="term" value="C:nucleus"/>
    <property type="evidence" value="ECO:0007669"/>
    <property type="project" value="TreeGrafter"/>
</dbReference>
<feature type="domain" description="Protein kinase" evidence="9">
    <location>
        <begin position="9"/>
        <end position="358"/>
    </location>
</feature>
<dbReference type="Proteomes" id="UP000050741">
    <property type="component" value="Unassembled WGS sequence"/>
</dbReference>
<dbReference type="PANTHER" id="PTHR24056">
    <property type="entry name" value="CELL DIVISION PROTEIN KINASE"/>
    <property type="match status" value="1"/>
</dbReference>
<reference evidence="11" key="2">
    <citation type="submission" date="2016-06" db="UniProtKB">
        <authorList>
            <consortium name="WormBaseParasite"/>
        </authorList>
    </citation>
    <scope>IDENTIFICATION</scope>
</reference>
<protein>
    <submittedName>
        <fullName evidence="11">Protein kinase domain-containing protein</fullName>
    </submittedName>
</protein>
<evidence type="ECO:0000256" key="5">
    <source>
        <dbReference type="ARBA" id="ARBA00022777"/>
    </source>
</evidence>
<keyword evidence="5" id="KW-0418">Kinase</keyword>
<proteinExistence type="inferred from homology"/>
<reference evidence="10" key="1">
    <citation type="submission" date="2014-05" db="EMBL/GenBank/DDBJ databases">
        <title>The genome and life-stage specific transcriptomes of Globodera pallida elucidate key aspects of plant parasitism by a cyst nematode.</title>
        <authorList>
            <person name="Cotton J.A."/>
            <person name="Lilley C.J."/>
            <person name="Jones L.M."/>
            <person name="Kikuchi T."/>
            <person name="Reid A.J."/>
            <person name="Thorpe P."/>
            <person name="Tsai I.J."/>
            <person name="Beasley H."/>
            <person name="Blok V."/>
            <person name="Cock P.J.A."/>
            <person name="Van den Akker S.E."/>
            <person name="Holroyd N."/>
            <person name="Hunt M."/>
            <person name="Mantelin S."/>
            <person name="Naghra H."/>
            <person name="Pain A."/>
            <person name="Palomares-Rius J.E."/>
            <person name="Zarowiecki M."/>
            <person name="Berriman M."/>
            <person name="Jones J.T."/>
            <person name="Urwin P.E."/>
        </authorList>
    </citation>
    <scope>NUCLEOTIDE SEQUENCE [LARGE SCALE GENOMIC DNA]</scope>
    <source>
        <strain evidence="10">Lindley</strain>
    </source>
</reference>
<organism evidence="10 11">
    <name type="scientific">Globodera pallida</name>
    <name type="common">Potato cyst nematode worm</name>
    <name type="synonym">Heterodera pallida</name>
    <dbReference type="NCBI Taxonomy" id="36090"/>
    <lineage>
        <taxon>Eukaryota</taxon>
        <taxon>Metazoa</taxon>
        <taxon>Ecdysozoa</taxon>
        <taxon>Nematoda</taxon>
        <taxon>Chromadorea</taxon>
        <taxon>Rhabditida</taxon>
        <taxon>Tylenchina</taxon>
        <taxon>Tylenchomorpha</taxon>
        <taxon>Tylenchoidea</taxon>
        <taxon>Heteroderidae</taxon>
        <taxon>Heteroderinae</taxon>
        <taxon>Globodera</taxon>
    </lineage>
</organism>